<feature type="region of interest" description="Disordered" evidence="2">
    <location>
        <begin position="1"/>
        <end position="41"/>
    </location>
</feature>
<reference evidence="4 5" key="1">
    <citation type="submission" date="2018-02" db="EMBL/GenBank/DDBJ databases">
        <title>The genomes of Aspergillus section Nigri reveals drivers in fungal speciation.</title>
        <authorList>
            <consortium name="DOE Joint Genome Institute"/>
            <person name="Vesth T.C."/>
            <person name="Nybo J."/>
            <person name="Theobald S."/>
            <person name="Brandl J."/>
            <person name="Frisvad J.C."/>
            <person name="Nielsen K.F."/>
            <person name="Lyhne E.K."/>
            <person name="Kogle M.E."/>
            <person name="Kuo A."/>
            <person name="Riley R."/>
            <person name="Clum A."/>
            <person name="Nolan M."/>
            <person name="Lipzen A."/>
            <person name="Salamov A."/>
            <person name="Henrissat B."/>
            <person name="Wiebenga A."/>
            <person name="De vries R.P."/>
            <person name="Grigoriev I.V."/>
            <person name="Mortensen U.H."/>
            <person name="Andersen M.R."/>
            <person name="Baker S.E."/>
        </authorList>
    </citation>
    <scope>NUCLEOTIDE SEQUENCE [LARGE SCALE GENOMIC DNA]</scope>
    <source>
        <strain evidence="4 5">CBS 707.79</strain>
    </source>
</reference>
<dbReference type="InterPro" id="IPR051055">
    <property type="entry name" value="PIF1_helicase"/>
</dbReference>
<dbReference type="Pfam" id="PF05970">
    <property type="entry name" value="PIF1"/>
    <property type="match status" value="1"/>
</dbReference>
<comment type="similarity">
    <text evidence="1">Belongs to the helicase family.</text>
</comment>
<dbReference type="OrthoDB" id="432234at2759"/>
<keyword evidence="1" id="KW-0378">Hydrolase</keyword>
<feature type="region of interest" description="Disordered" evidence="2">
    <location>
        <begin position="232"/>
        <end position="312"/>
    </location>
</feature>
<dbReference type="GO" id="GO:0016887">
    <property type="term" value="F:ATP hydrolysis activity"/>
    <property type="evidence" value="ECO:0007669"/>
    <property type="project" value="RHEA"/>
</dbReference>
<protein>
    <recommendedName>
        <fullName evidence="1">ATP-dependent DNA helicase</fullName>
        <ecNumber evidence="1">5.6.2.3</ecNumber>
    </recommendedName>
</protein>
<dbReference type="AlphaFoldDB" id="A0A319CSX2"/>
<name>A0A319CSX2_9EURO</name>
<dbReference type="GO" id="GO:0043139">
    <property type="term" value="F:5'-3' DNA helicase activity"/>
    <property type="evidence" value="ECO:0007669"/>
    <property type="project" value="UniProtKB-EC"/>
</dbReference>
<dbReference type="GO" id="GO:0005524">
    <property type="term" value="F:ATP binding"/>
    <property type="evidence" value="ECO:0007669"/>
    <property type="project" value="UniProtKB-KW"/>
</dbReference>
<sequence length="436" mass="48636">MNDDPPMHVARAPRPSPYRGHVPSRGAARIDQTRKSRARPSCHQRWRIRWVATSLSSQLDYMYLTKQRARAPGILRQFFSIGPVLNPQSASRYSTLRPPPVGEEAVMFKKAVKDHSVASATTLQSTLTRSNGSVPAKPPPPSLGVKRKIEMTAARESNLGSLHEEVYFDENDFDDDDDLDFEEPDPFIPPAPIVRPSVRKAEPAAEYPTLHNASPQDEEIPIVDLTETPKHTSTEIKYPDLPPVPDDNVPPSSSIQYPWSSSPPSHFQQPNKKPRTLPWLKDEPEPAPAPKQFETPARPKQTAPWNKTASSIKDEQREMRRQYKNQKAQANSHLQRSRPKVASIFLSDEQRHVLDAVVQQGKSIFFTGSAGTGKSVLMREIIKKLRDKYKKEPDRVAVTASTGLAACNIEGVTLHSFAGIGLGKEPVPELVKKVSI</sequence>
<proteinExistence type="inferred from homology"/>
<comment type="catalytic activity">
    <reaction evidence="1">
        <text>ATP + H2O = ADP + phosphate + H(+)</text>
        <dbReference type="Rhea" id="RHEA:13065"/>
        <dbReference type="ChEBI" id="CHEBI:15377"/>
        <dbReference type="ChEBI" id="CHEBI:15378"/>
        <dbReference type="ChEBI" id="CHEBI:30616"/>
        <dbReference type="ChEBI" id="CHEBI:43474"/>
        <dbReference type="ChEBI" id="CHEBI:456216"/>
        <dbReference type="EC" id="5.6.2.3"/>
    </reaction>
</comment>
<evidence type="ECO:0000256" key="2">
    <source>
        <dbReference type="SAM" id="MobiDB-lite"/>
    </source>
</evidence>
<accession>A0A319CSX2</accession>
<keyword evidence="1" id="KW-0347">Helicase</keyword>
<evidence type="ECO:0000313" key="5">
    <source>
        <dbReference type="Proteomes" id="UP000247810"/>
    </source>
</evidence>
<feature type="region of interest" description="Disordered" evidence="2">
    <location>
        <begin position="124"/>
        <end position="144"/>
    </location>
</feature>
<comment type="cofactor">
    <cofactor evidence="1">
        <name>Mg(2+)</name>
        <dbReference type="ChEBI" id="CHEBI:18420"/>
    </cofactor>
</comment>
<keyword evidence="1" id="KW-0547">Nucleotide-binding</keyword>
<evidence type="ECO:0000256" key="1">
    <source>
        <dbReference type="RuleBase" id="RU363044"/>
    </source>
</evidence>
<keyword evidence="1" id="KW-0234">DNA repair</keyword>
<dbReference type="InterPro" id="IPR027417">
    <property type="entry name" value="P-loop_NTPase"/>
</dbReference>
<dbReference type="SUPFAM" id="SSF52540">
    <property type="entry name" value="P-loop containing nucleoside triphosphate hydrolases"/>
    <property type="match status" value="1"/>
</dbReference>
<dbReference type="VEuPathDB" id="FungiDB:BO71DRAFT_162300"/>
<dbReference type="STRING" id="1448320.A0A319CSX2"/>
<dbReference type="PANTHER" id="PTHR47642:SF5">
    <property type="entry name" value="ATP-DEPENDENT DNA HELICASE"/>
    <property type="match status" value="1"/>
</dbReference>
<feature type="domain" description="DNA helicase Pif1-like DEAD-box helicase" evidence="3">
    <location>
        <begin position="346"/>
        <end position="426"/>
    </location>
</feature>
<keyword evidence="1" id="KW-0233">DNA recombination</keyword>
<organism evidence="4 5">
    <name type="scientific">Aspergillus ellipticus CBS 707.79</name>
    <dbReference type="NCBI Taxonomy" id="1448320"/>
    <lineage>
        <taxon>Eukaryota</taxon>
        <taxon>Fungi</taxon>
        <taxon>Dikarya</taxon>
        <taxon>Ascomycota</taxon>
        <taxon>Pezizomycotina</taxon>
        <taxon>Eurotiomycetes</taxon>
        <taxon>Eurotiomycetidae</taxon>
        <taxon>Eurotiales</taxon>
        <taxon>Aspergillaceae</taxon>
        <taxon>Aspergillus</taxon>
        <taxon>Aspergillus subgen. Circumdati</taxon>
    </lineage>
</organism>
<evidence type="ECO:0000313" key="4">
    <source>
        <dbReference type="EMBL" id="PYH87810.1"/>
    </source>
</evidence>
<dbReference type="GO" id="GO:0000723">
    <property type="term" value="P:telomere maintenance"/>
    <property type="evidence" value="ECO:0007669"/>
    <property type="project" value="InterPro"/>
</dbReference>
<dbReference type="GO" id="GO:0006281">
    <property type="term" value="P:DNA repair"/>
    <property type="evidence" value="ECO:0007669"/>
    <property type="project" value="UniProtKB-KW"/>
</dbReference>
<keyword evidence="5" id="KW-1185">Reference proteome</keyword>
<dbReference type="EMBL" id="KZ826166">
    <property type="protein sequence ID" value="PYH87810.1"/>
    <property type="molecule type" value="Genomic_DNA"/>
</dbReference>
<dbReference type="GO" id="GO:0006310">
    <property type="term" value="P:DNA recombination"/>
    <property type="evidence" value="ECO:0007669"/>
    <property type="project" value="UniProtKB-KW"/>
</dbReference>
<feature type="compositionally biased region" description="Polar residues" evidence="2">
    <location>
        <begin position="124"/>
        <end position="133"/>
    </location>
</feature>
<dbReference type="EC" id="5.6.2.3" evidence="1"/>
<evidence type="ECO:0000259" key="3">
    <source>
        <dbReference type="Pfam" id="PF05970"/>
    </source>
</evidence>
<keyword evidence="1" id="KW-0067">ATP-binding</keyword>
<dbReference type="Gene3D" id="3.40.50.300">
    <property type="entry name" value="P-loop containing nucleotide triphosphate hydrolases"/>
    <property type="match status" value="1"/>
</dbReference>
<feature type="compositionally biased region" description="Low complexity" evidence="2">
    <location>
        <begin position="246"/>
        <end position="265"/>
    </location>
</feature>
<gene>
    <name evidence="4" type="ORF">BO71DRAFT_162300</name>
</gene>
<dbReference type="Proteomes" id="UP000247810">
    <property type="component" value="Unassembled WGS sequence"/>
</dbReference>
<keyword evidence="1" id="KW-0227">DNA damage</keyword>
<dbReference type="InterPro" id="IPR010285">
    <property type="entry name" value="DNA_helicase_pif1-like_DEAD"/>
</dbReference>
<dbReference type="PANTHER" id="PTHR47642">
    <property type="entry name" value="ATP-DEPENDENT DNA HELICASE"/>
    <property type="match status" value="1"/>
</dbReference>